<evidence type="ECO:0000313" key="3">
    <source>
        <dbReference type="EMBL" id="AST93908.1"/>
    </source>
</evidence>
<dbReference type="RefSeq" id="WP_066413572.1">
    <property type="nucleotide sequence ID" value="NZ_CP018866.1"/>
</dbReference>
<evidence type="ECO:0000313" key="4">
    <source>
        <dbReference type="Proteomes" id="UP000215224"/>
    </source>
</evidence>
<dbReference type="STRING" id="1314751.GCA_001591425_01261"/>
<keyword evidence="4" id="KW-1185">Reference proteome</keyword>
<dbReference type="KEGG" id="bcoh:BC6307_22830"/>
<organism evidence="3 4">
    <name type="scientific">Sutcliffiella cohnii</name>
    <dbReference type="NCBI Taxonomy" id="33932"/>
    <lineage>
        <taxon>Bacteria</taxon>
        <taxon>Bacillati</taxon>
        <taxon>Bacillota</taxon>
        <taxon>Bacilli</taxon>
        <taxon>Bacillales</taxon>
        <taxon>Bacillaceae</taxon>
        <taxon>Sutcliffiella</taxon>
    </lineage>
</organism>
<dbReference type="Pfam" id="PF07435">
    <property type="entry name" value="YycH"/>
    <property type="match status" value="1"/>
</dbReference>
<proteinExistence type="predicted"/>
<keyword evidence="1" id="KW-0472">Membrane</keyword>
<dbReference type="InterPro" id="IPR009996">
    <property type="entry name" value="YycH"/>
</dbReference>
<keyword evidence="1" id="KW-0812">Transmembrane</keyword>
<gene>
    <name evidence="3" type="ORF">BC6307_22830</name>
</gene>
<sequence length="441" mass="52089">MTYENIKSIILTILVLVSLLLTWNIWTYQPAYEYIGREELIQDVAIKDKYDISTLIRPMKLLFHHDGIHYGTEEQQEIERLVKEIKRWRVQAIEQISPLVAQEDFTSFMHGKGKIEVVLPDEIPLSTLNRFIQFQEDVDFPNVSVDRVVIDVDGNKENPTIHLVNYDERLIYRAFVHNLDLLMVDRSFFGPSVRYDAYRKIDISPTKDIFAPFGEKKLNRMHYFADLYSPENFKNALFSDPSRVTKEETGSEEVYTDGYRLMTIDQNYARLQYVNPVNADAMNTSDFKIIESSIDFINEHSGWTDKYLFAGWKRDFRDHTSVFRLHVNGYPVINTQGLTEIVQIWRNNEIYEYVRPLFELKYTIRNEVASVTLPNSNIALAELKRNPGFEIENLQDLRIGYELKRDTIYEPVFILEPIWMYQYRDNWYKISFQPKEDLGGM</sequence>
<feature type="transmembrane region" description="Helical" evidence="1">
    <location>
        <begin position="9"/>
        <end position="26"/>
    </location>
</feature>
<dbReference type="InterPro" id="IPR042274">
    <property type="entry name" value="YycH/YycI_2"/>
</dbReference>
<name>A0A223KX83_9BACI</name>
<dbReference type="Gene3D" id="3.30.310.160">
    <property type="entry name" value="YycH protein, domain 2"/>
    <property type="match status" value="1"/>
</dbReference>
<dbReference type="AlphaFoldDB" id="A0A223KX83"/>
<evidence type="ECO:0000256" key="1">
    <source>
        <dbReference type="SAM" id="Phobius"/>
    </source>
</evidence>
<accession>A0A223KX83</accession>
<keyword evidence="1" id="KW-1133">Transmembrane helix</keyword>
<evidence type="ECO:0000259" key="2">
    <source>
        <dbReference type="Pfam" id="PF07435"/>
    </source>
</evidence>
<dbReference type="EMBL" id="CP018866">
    <property type="protein sequence ID" value="AST93908.1"/>
    <property type="molecule type" value="Genomic_DNA"/>
</dbReference>
<dbReference type="Proteomes" id="UP000215224">
    <property type="component" value="Chromosome"/>
</dbReference>
<dbReference type="CDD" id="cd15787">
    <property type="entry name" value="YycH_N"/>
    <property type="match status" value="1"/>
</dbReference>
<reference evidence="3 4" key="1">
    <citation type="submission" date="2016-12" db="EMBL/GenBank/DDBJ databases">
        <title>The whole genome sequencing and assembly of Bacillus cohnii DSM 6307T strain.</title>
        <authorList>
            <person name="Lee Y.-J."/>
            <person name="Yi H."/>
            <person name="Bahn Y.-S."/>
            <person name="Kim J.F."/>
            <person name="Lee D.-W."/>
        </authorList>
    </citation>
    <scope>NUCLEOTIDE SEQUENCE [LARGE SCALE GENOMIC DNA]</scope>
    <source>
        <strain evidence="3 4">DSM 6307</strain>
    </source>
</reference>
<protein>
    <recommendedName>
        <fullName evidence="2">Regulatory protein YycH domain-containing protein</fullName>
    </recommendedName>
</protein>
<feature type="domain" description="Regulatory protein YycH" evidence="2">
    <location>
        <begin position="4"/>
        <end position="437"/>
    </location>
</feature>
<dbReference type="Gene3D" id="3.10.450.310">
    <property type="match status" value="1"/>
</dbReference>